<sequence length="57" mass="6079">MNMKRMRGIIDPISIGLILVALGGLGAANYVAQNPEQSASQVQQVNHSQAVKSNETE</sequence>
<gene>
    <name evidence="1" type="ORF">MBHS_00187</name>
</gene>
<organism evidence="1 2">
    <name type="scientific">Candidatus Venteria ishoeyi</name>
    <dbReference type="NCBI Taxonomy" id="1899563"/>
    <lineage>
        <taxon>Bacteria</taxon>
        <taxon>Pseudomonadati</taxon>
        <taxon>Pseudomonadota</taxon>
        <taxon>Gammaproteobacteria</taxon>
        <taxon>Thiotrichales</taxon>
        <taxon>Thiotrichaceae</taxon>
        <taxon>Venteria</taxon>
    </lineage>
</organism>
<dbReference type="Proteomes" id="UP000236724">
    <property type="component" value="Unassembled WGS sequence"/>
</dbReference>
<proteinExistence type="predicted"/>
<reference evidence="1 2" key="1">
    <citation type="submission" date="2016-10" db="EMBL/GenBank/DDBJ databases">
        <authorList>
            <person name="de Groot N.N."/>
        </authorList>
    </citation>
    <scope>NUCLEOTIDE SEQUENCE [LARGE SCALE GENOMIC DNA]</scope>
    <source>
        <strain evidence="1">MBHS1</strain>
    </source>
</reference>
<dbReference type="EMBL" id="FMSV02000046">
    <property type="protein sequence ID" value="SEH04341.1"/>
    <property type="molecule type" value="Genomic_DNA"/>
</dbReference>
<name>A0A1H6F4N5_9GAMM</name>
<evidence type="ECO:0000313" key="2">
    <source>
        <dbReference type="Proteomes" id="UP000236724"/>
    </source>
</evidence>
<dbReference type="AlphaFoldDB" id="A0A1H6F4N5"/>
<dbReference type="RefSeq" id="WP_177428108.1">
    <property type="nucleotide sequence ID" value="NZ_FMSV02000046.1"/>
</dbReference>
<evidence type="ECO:0000313" key="1">
    <source>
        <dbReference type="EMBL" id="SEH04341.1"/>
    </source>
</evidence>
<keyword evidence="2" id="KW-1185">Reference proteome</keyword>
<protein>
    <submittedName>
        <fullName evidence="1">Uncharacterized protein</fullName>
    </submittedName>
</protein>
<accession>A0A1H6F4N5</accession>